<dbReference type="AlphaFoldDB" id="A0A916W037"/>
<feature type="chain" id="PRO_5037355898" evidence="1">
    <location>
        <begin position="29"/>
        <end position="562"/>
    </location>
</feature>
<evidence type="ECO:0000313" key="3">
    <source>
        <dbReference type="Proteomes" id="UP000648801"/>
    </source>
</evidence>
<reference evidence="2" key="2">
    <citation type="submission" date="2020-09" db="EMBL/GenBank/DDBJ databases">
        <authorList>
            <person name="Sun Q."/>
            <person name="Zhou Y."/>
        </authorList>
    </citation>
    <scope>NUCLEOTIDE SEQUENCE</scope>
    <source>
        <strain evidence="2">CGMCC 1.15447</strain>
    </source>
</reference>
<comment type="caution">
    <text evidence="2">The sequence shown here is derived from an EMBL/GenBank/DDBJ whole genome shotgun (WGS) entry which is preliminary data.</text>
</comment>
<protein>
    <submittedName>
        <fullName evidence="2">Uncharacterized protein</fullName>
    </submittedName>
</protein>
<accession>A0A916W037</accession>
<name>A0A916W037_9BACT</name>
<dbReference type="EMBL" id="BMJB01000001">
    <property type="protein sequence ID" value="GGA57031.1"/>
    <property type="molecule type" value="Genomic_DNA"/>
</dbReference>
<keyword evidence="3" id="KW-1185">Reference proteome</keyword>
<feature type="signal peptide" evidence="1">
    <location>
        <begin position="1"/>
        <end position="28"/>
    </location>
</feature>
<organism evidence="2 3">
    <name type="scientific">Edaphobacter acidisoli</name>
    <dbReference type="NCBI Taxonomy" id="2040573"/>
    <lineage>
        <taxon>Bacteria</taxon>
        <taxon>Pseudomonadati</taxon>
        <taxon>Acidobacteriota</taxon>
        <taxon>Terriglobia</taxon>
        <taxon>Terriglobales</taxon>
        <taxon>Acidobacteriaceae</taxon>
        <taxon>Edaphobacter</taxon>
    </lineage>
</organism>
<evidence type="ECO:0000313" key="2">
    <source>
        <dbReference type="EMBL" id="GGA57031.1"/>
    </source>
</evidence>
<gene>
    <name evidence="2" type="ORF">GCM10011507_05480</name>
</gene>
<evidence type="ECO:0000256" key="1">
    <source>
        <dbReference type="SAM" id="SignalP"/>
    </source>
</evidence>
<reference evidence="2" key="1">
    <citation type="journal article" date="2014" name="Int. J. Syst. Evol. Microbiol.">
        <title>Complete genome sequence of Corynebacterium casei LMG S-19264T (=DSM 44701T), isolated from a smear-ripened cheese.</title>
        <authorList>
            <consortium name="US DOE Joint Genome Institute (JGI-PGF)"/>
            <person name="Walter F."/>
            <person name="Albersmeier A."/>
            <person name="Kalinowski J."/>
            <person name="Ruckert C."/>
        </authorList>
    </citation>
    <scope>NUCLEOTIDE SEQUENCE</scope>
    <source>
        <strain evidence="2">CGMCC 1.15447</strain>
    </source>
</reference>
<sequence length="562" mass="59063">MTLFRSTHSRLQSLTTCLAVFTLGAAVAATPCIAQQDRDHGHGNDHDHSMHFHPGNLVVSRSVYDNNAANVTVGEPLPSNCAQTVGPCAPAVNNGLYPQVFNNDTVDGSFGITSKIFLDQITPNGFLIDSLEVPNSSQKHVQENSDQLVTSFSSKSELALNLSTDHRFLTFMGYVAPINTLDVSNSNTPGVIDPTNPVGINIYRAVATVDRNGRFTFTETNAYNGNNGRAAIYNDTNGANVFYTAGNAGNGSNPQPAGVVLGAGTQFIEPANAPESFQTPATPTPLASFSITLLGDKADKIGKDDNFRGLTVFNNVVYLTKGSGSNGVNTVYFVDTTGTACPKGVGVPAPGATLPIAPLTYDPSTLAKSGLPSNMCILAGFPTTPAKTANPAAYPFGLWFANANTLYVADEGDGYAGGTDLYTHAAAETTAGIQKWVFNSSTQTWNYVYTLQANLKLGVPYTIDNYPTGINSATNLPWAPAADGIRNITGTVDCDGRVTLYGITSTVSGSGDQGADPNRLVAVTDNLSNTDATVAAKEEFHSIRKAGFGEVLRGVSFAPDAK</sequence>
<keyword evidence="1" id="KW-0732">Signal</keyword>
<dbReference type="RefSeq" id="WP_229668664.1">
    <property type="nucleotide sequence ID" value="NZ_BMJB01000001.1"/>
</dbReference>
<dbReference type="Proteomes" id="UP000648801">
    <property type="component" value="Unassembled WGS sequence"/>
</dbReference>
<proteinExistence type="predicted"/>